<evidence type="ECO:0000256" key="1">
    <source>
        <dbReference type="SAM" id="Phobius"/>
    </source>
</evidence>
<feature type="chain" id="PRO_5023085012" description="Tissue inhibitor of metalloproteinase" evidence="2">
    <location>
        <begin position="28"/>
        <end position="187"/>
    </location>
</feature>
<feature type="transmembrane region" description="Helical" evidence="1">
    <location>
        <begin position="163"/>
        <end position="183"/>
    </location>
</feature>
<name>A0A5B8Z215_CYTDA</name>
<proteinExistence type="predicted"/>
<gene>
    <name evidence="3" type="ORF">FSZ17_06395</name>
</gene>
<keyword evidence="1" id="KW-0472">Membrane</keyword>
<feature type="signal peptide" evidence="2">
    <location>
        <begin position="1"/>
        <end position="27"/>
    </location>
</feature>
<accession>A0A5B8Z215</accession>
<keyword evidence="1" id="KW-1133">Transmembrane helix</keyword>
<keyword evidence="2" id="KW-0732">Signal</keyword>
<dbReference type="Proteomes" id="UP000321555">
    <property type="component" value="Chromosome"/>
</dbReference>
<evidence type="ECO:0000313" key="3">
    <source>
        <dbReference type="EMBL" id="QED46928.1"/>
    </source>
</evidence>
<dbReference type="KEGG" id="bda:FSZ17_06395"/>
<keyword evidence="4" id="KW-1185">Reference proteome</keyword>
<dbReference type="RefSeq" id="WP_057774984.1">
    <property type="nucleotide sequence ID" value="NZ_CP042593.1"/>
</dbReference>
<dbReference type="SUPFAM" id="SSF50242">
    <property type="entry name" value="TIMP-like"/>
    <property type="match status" value="1"/>
</dbReference>
<organism evidence="3 4">
    <name type="scientific">Cytobacillus dafuensis</name>
    <name type="common">Bacillus dafuensis</name>
    <dbReference type="NCBI Taxonomy" id="1742359"/>
    <lineage>
        <taxon>Bacteria</taxon>
        <taxon>Bacillati</taxon>
        <taxon>Bacillota</taxon>
        <taxon>Bacilli</taxon>
        <taxon>Bacillales</taxon>
        <taxon>Bacillaceae</taxon>
        <taxon>Cytobacillus</taxon>
    </lineage>
</organism>
<evidence type="ECO:0000313" key="4">
    <source>
        <dbReference type="Proteomes" id="UP000321555"/>
    </source>
</evidence>
<dbReference type="Gene3D" id="2.40.50.120">
    <property type="match status" value="1"/>
</dbReference>
<dbReference type="STRING" id="1742359.GCA_001439625_04087"/>
<sequence length="187" mass="20666">MKKVISILLFISIGLFLSTTFPTDVNACSCAERPSVESEFQRSQAVFSGKVVDVMEKRSIKGFMSKSVLFEVSETWKGVKQSQVIIATGQGGGDCGIDFKVGNDYLVYAHESDMYGAKSLISIICDRTSELSTSQEDLEFLGEGKPPTETVDLTDKQESSHQYIWIAAILVIAIVFIAVFKIMRKNK</sequence>
<evidence type="ECO:0008006" key="5">
    <source>
        <dbReference type="Google" id="ProtNLM"/>
    </source>
</evidence>
<evidence type="ECO:0000256" key="2">
    <source>
        <dbReference type="SAM" id="SignalP"/>
    </source>
</evidence>
<keyword evidence="1" id="KW-0812">Transmembrane</keyword>
<reference evidence="4" key="1">
    <citation type="submission" date="2019-08" db="EMBL/GenBank/DDBJ databases">
        <authorList>
            <person name="Zheng X."/>
        </authorList>
    </citation>
    <scope>NUCLEOTIDE SEQUENCE [LARGE SCALE GENOMIC DNA]</scope>
    <source>
        <strain evidence="4">FJAT-25496</strain>
    </source>
</reference>
<dbReference type="InterPro" id="IPR008993">
    <property type="entry name" value="TIMP-like_OB-fold"/>
</dbReference>
<dbReference type="AlphaFoldDB" id="A0A5B8Z215"/>
<dbReference type="EMBL" id="CP042593">
    <property type="protein sequence ID" value="QED46928.1"/>
    <property type="molecule type" value="Genomic_DNA"/>
</dbReference>
<protein>
    <recommendedName>
        <fullName evidence="5">Tissue inhibitor of metalloproteinase</fullName>
    </recommendedName>
</protein>
<dbReference type="OrthoDB" id="8221747at2"/>